<keyword evidence="5" id="KW-0520">NAD</keyword>
<dbReference type="InterPro" id="IPR004099">
    <property type="entry name" value="Pyr_nucl-diS_OxRdtase_dimer"/>
</dbReference>
<feature type="binding site" evidence="5">
    <location>
        <begin position="141"/>
        <end position="143"/>
    </location>
    <ligand>
        <name>FAD</name>
        <dbReference type="ChEBI" id="CHEBI:57692"/>
    </ligand>
</feature>
<evidence type="ECO:0000256" key="1">
    <source>
        <dbReference type="ARBA" id="ARBA00007532"/>
    </source>
</evidence>
<evidence type="ECO:0000259" key="8">
    <source>
        <dbReference type="Pfam" id="PF07992"/>
    </source>
</evidence>
<evidence type="ECO:0000313" key="10">
    <source>
        <dbReference type="Proteomes" id="UP000622890"/>
    </source>
</evidence>
<dbReference type="NCBIfam" id="NF004939">
    <property type="entry name" value="PRK06292.1-1"/>
    <property type="match status" value="1"/>
</dbReference>
<keyword evidence="10" id="KW-1185">Reference proteome</keyword>
<dbReference type="InterPro" id="IPR023753">
    <property type="entry name" value="FAD/NAD-binding_dom"/>
</dbReference>
<dbReference type="InterPro" id="IPR016156">
    <property type="entry name" value="FAD/NAD-linked_Rdtase_dimer_sf"/>
</dbReference>
<keyword evidence="5" id="KW-0547">Nucleotide-binding</keyword>
<gene>
    <name evidence="9" type="ORF">JJB74_30685</name>
</gene>
<comment type="cofactor">
    <cofactor evidence="5">
        <name>FAD</name>
        <dbReference type="ChEBI" id="CHEBI:57692"/>
    </cofactor>
    <text evidence="5">Binds 1 FAD per subunit.</text>
</comment>
<evidence type="ECO:0000256" key="5">
    <source>
        <dbReference type="PIRSR" id="PIRSR000350-3"/>
    </source>
</evidence>
<reference evidence="9" key="1">
    <citation type="submission" date="2021-01" db="EMBL/GenBank/DDBJ databases">
        <title>Genome sequence of strain Noviherbaspirillum sp. DKR-6.</title>
        <authorList>
            <person name="Chaudhary D.K."/>
        </authorList>
    </citation>
    <scope>NUCLEOTIDE SEQUENCE</scope>
    <source>
        <strain evidence="9">DKR-6</strain>
    </source>
</reference>
<dbReference type="InterPro" id="IPR036188">
    <property type="entry name" value="FAD/NAD-bd_sf"/>
</dbReference>
<dbReference type="Gene3D" id="1.10.287.990">
    <property type="entry name" value="Fe,Mn superoxide dismutase (SOD) domain"/>
    <property type="match status" value="1"/>
</dbReference>
<accession>A0A934W4X2</accession>
<evidence type="ECO:0000259" key="7">
    <source>
        <dbReference type="Pfam" id="PF02852"/>
    </source>
</evidence>
<evidence type="ECO:0000256" key="6">
    <source>
        <dbReference type="PIRSR" id="PIRSR000350-4"/>
    </source>
</evidence>
<dbReference type="InterPro" id="IPR001100">
    <property type="entry name" value="Pyr_nuc-diS_OxRdtase"/>
</dbReference>
<keyword evidence="9" id="KW-0560">Oxidoreductase</keyword>
<feature type="active site" description="Proton acceptor" evidence="4">
    <location>
        <position position="444"/>
    </location>
</feature>
<dbReference type="GO" id="GO:0003955">
    <property type="term" value="F:NAD(P)H dehydrogenase (quinone) activity"/>
    <property type="evidence" value="ECO:0007669"/>
    <property type="project" value="TreeGrafter"/>
</dbReference>
<dbReference type="PRINTS" id="PR00411">
    <property type="entry name" value="PNDRDTASEI"/>
</dbReference>
<dbReference type="PRINTS" id="PR00368">
    <property type="entry name" value="FADPNR"/>
</dbReference>
<dbReference type="AlphaFoldDB" id="A0A934W4X2"/>
<evidence type="ECO:0000256" key="3">
    <source>
        <dbReference type="ARBA" id="ARBA00022827"/>
    </source>
</evidence>
<dbReference type="GO" id="GO:0050660">
    <property type="term" value="F:flavin adenine dinucleotide binding"/>
    <property type="evidence" value="ECO:0007669"/>
    <property type="project" value="TreeGrafter"/>
</dbReference>
<dbReference type="GO" id="GO:0004148">
    <property type="term" value="F:dihydrolipoyl dehydrogenase (NADH) activity"/>
    <property type="evidence" value="ECO:0007669"/>
    <property type="project" value="UniProtKB-EC"/>
</dbReference>
<comment type="caution">
    <text evidence="9">The sequence shown here is derived from an EMBL/GenBank/DDBJ whole genome shotgun (WGS) entry which is preliminary data.</text>
</comment>
<feature type="domain" description="Pyridine nucleotide-disulphide oxidoreductase dimerisation" evidence="7">
    <location>
        <begin position="349"/>
        <end position="453"/>
    </location>
</feature>
<feature type="domain" description="FAD/NAD(P)-binding" evidence="8">
    <location>
        <begin position="7"/>
        <end position="325"/>
    </location>
</feature>
<name>A0A934W4X2_9BURK</name>
<comment type="similarity">
    <text evidence="1">Belongs to the class-I pyridine nucleotide-disulfide oxidoreductase family.</text>
</comment>
<feature type="binding site" evidence="5">
    <location>
        <position position="310"/>
    </location>
    <ligand>
        <name>FAD</name>
        <dbReference type="ChEBI" id="CHEBI:57692"/>
    </ligand>
</feature>
<feature type="binding site" evidence="5">
    <location>
        <begin position="179"/>
        <end position="186"/>
    </location>
    <ligand>
        <name>NAD(+)</name>
        <dbReference type="ChEBI" id="CHEBI:57540"/>
    </ligand>
</feature>
<dbReference type="Proteomes" id="UP000622890">
    <property type="component" value="Unassembled WGS sequence"/>
</dbReference>
<evidence type="ECO:0000256" key="2">
    <source>
        <dbReference type="ARBA" id="ARBA00022630"/>
    </source>
</evidence>
<evidence type="ECO:0000313" key="9">
    <source>
        <dbReference type="EMBL" id="MBK4739001.1"/>
    </source>
</evidence>
<dbReference type="PANTHER" id="PTHR43014">
    <property type="entry name" value="MERCURIC REDUCTASE"/>
    <property type="match status" value="1"/>
</dbReference>
<evidence type="ECO:0000256" key="4">
    <source>
        <dbReference type="PIRSR" id="PIRSR000350-2"/>
    </source>
</evidence>
<keyword evidence="2" id="KW-0285">Flavoprotein</keyword>
<proteinExistence type="inferred from homology"/>
<dbReference type="SUPFAM" id="SSF51905">
    <property type="entry name" value="FAD/NAD(P)-binding domain"/>
    <property type="match status" value="1"/>
</dbReference>
<dbReference type="SUPFAM" id="SSF55424">
    <property type="entry name" value="FAD/NAD-linked reductases, dimerisation (C-terminal) domain"/>
    <property type="match status" value="1"/>
</dbReference>
<dbReference type="RefSeq" id="WP_200598370.1">
    <property type="nucleotide sequence ID" value="NZ_JAEPBG010000033.1"/>
</dbReference>
<sequence length="479" mass="51344">MKRMEVDVAVIGAGSAGMTAYRAALAHTDRVVVIDSGAYGTTCARVGCMPSKLLIAAADAAHAAQEAGRFGIAVDGVRIDGAAVMRRVREERDRFVGFVLEAVQGWPEEHKLHGAARFVAPHRLRVGEDIEVEAGRVVIATGSSPVLPPGWREALGARLIVNDDVFSWTDLPRSVAVAGAGVIGLELSQALHRLGVRVRLLGRGGNVGPLSDPAVVEAARAIFCDALPFAPYAEDVHASLEGDAVRVDFSEGGTQRSEHFDFLLAAVGRRANLKDLGLQHAGIGLDEFSVPHADRHTGRIGDSYVFLAGDAASDVPLLHEAADDGFIAGDNAGCYPDVRQRMRRARLGIVFTDPQIAIVGAGHAALKEAGTRFEVGEVNFDDQGRSRVMAQNRGLLRVYGDPDSGLFLGAEMICPAAEHLGHLLAWALQQHQTVRQMVDSPFYHPTVEEGLRSALRQLLRRLKPARPDPERCKDCTPGT</sequence>
<dbReference type="EC" id="1.8.1.4" evidence="9"/>
<feature type="binding site" evidence="5">
    <location>
        <position position="268"/>
    </location>
    <ligand>
        <name>NAD(+)</name>
        <dbReference type="ChEBI" id="CHEBI:57540"/>
    </ligand>
</feature>
<dbReference type="Pfam" id="PF07992">
    <property type="entry name" value="Pyr_redox_2"/>
    <property type="match status" value="1"/>
</dbReference>
<keyword evidence="3 5" id="KW-0274">FAD</keyword>
<dbReference type="Gene3D" id="3.50.50.60">
    <property type="entry name" value="FAD/NAD(P)-binding domain"/>
    <property type="match status" value="3"/>
</dbReference>
<dbReference type="Pfam" id="PF02852">
    <property type="entry name" value="Pyr_redox_dim"/>
    <property type="match status" value="1"/>
</dbReference>
<feature type="binding site" evidence="5">
    <location>
        <position position="52"/>
    </location>
    <ligand>
        <name>FAD</name>
        <dbReference type="ChEBI" id="CHEBI:57692"/>
    </ligand>
</feature>
<dbReference type="PIRSF" id="PIRSF000350">
    <property type="entry name" value="Mercury_reductase_MerA"/>
    <property type="match status" value="1"/>
</dbReference>
<dbReference type="EMBL" id="JAEPBG010000033">
    <property type="protein sequence ID" value="MBK4739001.1"/>
    <property type="molecule type" value="Genomic_DNA"/>
</dbReference>
<dbReference type="PANTHER" id="PTHR43014:SF4">
    <property type="entry name" value="PYRIDINE NUCLEOTIDE-DISULFIDE OXIDOREDUCTASE RCLA-RELATED"/>
    <property type="match status" value="1"/>
</dbReference>
<feature type="disulfide bond" description="Redox-active" evidence="6">
    <location>
        <begin position="43"/>
        <end position="48"/>
    </location>
</feature>
<organism evidence="9 10">
    <name type="scientific">Noviherbaspirillum pedocola</name>
    <dbReference type="NCBI Taxonomy" id="2801341"/>
    <lineage>
        <taxon>Bacteria</taxon>
        <taxon>Pseudomonadati</taxon>
        <taxon>Pseudomonadota</taxon>
        <taxon>Betaproteobacteria</taxon>
        <taxon>Burkholderiales</taxon>
        <taxon>Oxalobacteraceae</taxon>
        <taxon>Noviherbaspirillum</taxon>
    </lineage>
</organism>
<dbReference type="InterPro" id="IPR036324">
    <property type="entry name" value="Mn/Fe_SOD_N_sf"/>
</dbReference>
<protein>
    <submittedName>
        <fullName evidence="9">Dihydrolipoyl dehydrogenase</fullName>
        <ecNumber evidence="9">1.8.1.4</ecNumber>
    </submittedName>
</protein>
<dbReference type="Gene3D" id="3.30.390.30">
    <property type="match status" value="1"/>
</dbReference>